<keyword evidence="6" id="KW-0411">Iron-sulfur</keyword>
<keyword evidence="4" id="KW-0249">Electron transport</keyword>
<evidence type="ECO:0000256" key="7">
    <source>
        <dbReference type="SAM" id="Phobius"/>
    </source>
</evidence>
<dbReference type="PROSITE" id="PS00198">
    <property type="entry name" value="4FE4S_FER_1"/>
    <property type="match status" value="1"/>
</dbReference>
<dbReference type="InterPro" id="IPR017900">
    <property type="entry name" value="4Fe4S_Fe_S_CS"/>
</dbReference>
<dbReference type="Proteomes" id="UP000886819">
    <property type="component" value="Unassembled WGS sequence"/>
</dbReference>
<reference evidence="9" key="2">
    <citation type="journal article" date="2021" name="PeerJ">
        <title>Extensive microbial diversity within the chicken gut microbiome revealed by metagenomics and culture.</title>
        <authorList>
            <person name="Gilroy R."/>
            <person name="Ravi A."/>
            <person name="Getino M."/>
            <person name="Pursley I."/>
            <person name="Horton D.L."/>
            <person name="Alikhan N.F."/>
            <person name="Baker D."/>
            <person name="Gharbi K."/>
            <person name="Hall N."/>
            <person name="Watson M."/>
            <person name="Adriaenssens E.M."/>
            <person name="Foster-Nyarko E."/>
            <person name="Jarju S."/>
            <person name="Secka A."/>
            <person name="Antonio M."/>
            <person name="Oren A."/>
            <person name="Chaudhuri R.R."/>
            <person name="La Ragione R."/>
            <person name="Hildebrand F."/>
            <person name="Pallen M.J."/>
        </authorList>
    </citation>
    <scope>NUCLEOTIDE SEQUENCE</scope>
    <source>
        <strain evidence="9">ChiHile30-977</strain>
    </source>
</reference>
<evidence type="ECO:0000256" key="3">
    <source>
        <dbReference type="ARBA" id="ARBA00022723"/>
    </source>
</evidence>
<protein>
    <submittedName>
        <fullName evidence="9">4Fe-4S binding protein</fullName>
    </submittedName>
</protein>
<evidence type="ECO:0000256" key="5">
    <source>
        <dbReference type="ARBA" id="ARBA00023004"/>
    </source>
</evidence>
<feature type="transmembrane region" description="Helical" evidence="7">
    <location>
        <begin position="126"/>
        <end position="145"/>
    </location>
</feature>
<dbReference type="GO" id="GO:0051539">
    <property type="term" value="F:4 iron, 4 sulfur cluster binding"/>
    <property type="evidence" value="ECO:0007669"/>
    <property type="project" value="UniProtKB-KW"/>
</dbReference>
<feature type="domain" description="4Fe-4S ferredoxin-type" evidence="8">
    <location>
        <begin position="270"/>
        <end position="294"/>
    </location>
</feature>
<dbReference type="AlphaFoldDB" id="A0A9D0YUM9"/>
<evidence type="ECO:0000256" key="6">
    <source>
        <dbReference type="ARBA" id="ARBA00023014"/>
    </source>
</evidence>
<dbReference type="Gene3D" id="3.30.70.20">
    <property type="match status" value="1"/>
</dbReference>
<name>A0A9D0YUM9_9FIRM</name>
<feature type="transmembrane region" description="Helical" evidence="7">
    <location>
        <begin position="72"/>
        <end position="105"/>
    </location>
</feature>
<dbReference type="PROSITE" id="PS51379">
    <property type="entry name" value="4FE4S_FER_2"/>
    <property type="match status" value="2"/>
</dbReference>
<accession>A0A9D0YUM9</accession>
<proteinExistence type="predicted"/>
<feature type="transmembrane region" description="Helical" evidence="7">
    <location>
        <begin position="194"/>
        <end position="217"/>
    </location>
</feature>
<keyword evidence="1" id="KW-0813">Transport</keyword>
<dbReference type="InterPro" id="IPR017896">
    <property type="entry name" value="4Fe4S_Fe-S-bd"/>
</dbReference>
<dbReference type="EMBL" id="DVFI01000031">
    <property type="protein sequence ID" value="HIQ62384.1"/>
    <property type="molecule type" value="Genomic_DNA"/>
</dbReference>
<gene>
    <name evidence="9" type="ORF">IAA66_02215</name>
</gene>
<evidence type="ECO:0000313" key="10">
    <source>
        <dbReference type="Proteomes" id="UP000886819"/>
    </source>
</evidence>
<dbReference type="GO" id="GO:0046872">
    <property type="term" value="F:metal ion binding"/>
    <property type="evidence" value="ECO:0007669"/>
    <property type="project" value="UniProtKB-KW"/>
</dbReference>
<reference evidence="9" key="1">
    <citation type="submission" date="2020-10" db="EMBL/GenBank/DDBJ databases">
        <authorList>
            <person name="Gilroy R."/>
        </authorList>
    </citation>
    <scope>NUCLEOTIDE SEQUENCE</scope>
    <source>
        <strain evidence="9">ChiHile30-977</strain>
    </source>
</reference>
<evidence type="ECO:0000256" key="1">
    <source>
        <dbReference type="ARBA" id="ARBA00022448"/>
    </source>
</evidence>
<dbReference type="GO" id="GO:0005886">
    <property type="term" value="C:plasma membrane"/>
    <property type="evidence" value="ECO:0007669"/>
    <property type="project" value="TreeGrafter"/>
</dbReference>
<dbReference type="Pfam" id="PF12801">
    <property type="entry name" value="Fer4_5"/>
    <property type="match status" value="3"/>
</dbReference>
<feature type="domain" description="4Fe-4S ferredoxin-type" evidence="8">
    <location>
        <begin position="240"/>
        <end position="269"/>
    </location>
</feature>
<dbReference type="SUPFAM" id="SSF54862">
    <property type="entry name" value="4Fe-4S ferredoxins"/>
    <property type="match status" value="1"/>
</dbReference>
<sequence length="314" mass="34478">MKKKYNGRLWVQIAFAALTNGYWRGFWEGKIYTGPGKQFCLPGLNCYSCPGALGACPIGALQAVMGSGQYTISFYVLGFLMVVGALCGRLVCGFLCPFGLVQDLLHKIPLPRGWKLRRIPGERRLSLLRYGVLLVFVLLLPNLVVNAAGQGDPWFCKWICPSGTLMGGIPLVSADAATQQTVGPLSWSVSLRDAIGGLFAWKVTLMALLLLWSVCYYRPFCRFLCPLGALYGLANPVSLYRYRIDEEKCTGCGLCARVCKLGIDPRKTPNSPQCIRCGECVRRCPEQAILPAKLFQRRRGGCAGCTGACRREKA</sequence>
<keyword evidence="2" id="KW-0004">4Fe-4S</keyword>
<keyword evidence="7" id="KW-0812">Transmembrane</keyword>
<comment type="caution">
    <text evidence="9">The sequence shown here is derived from an EMBL/GenBank/DDBJ whole genome shotgun (WGS) entry which is preliminary data.</text>
</comment>
<keyword evidence="5" id="KW-0408">Iron</keyword>
<keyword evidence="7" id="KW-1133">Transmembrane helix</keyword>
<evidence type="ECO:0000256" key="4">
    <source>
        <dbReference type="ARBA" id="ARBA00022982"/>
    </source>
</evidence>
<evidence type="ECO:0000313" key="9">
    <source>
        <dbReference type="EMBL" id="HIQ62384.1"/>
    </source>
</evidence>
<evidence type="ECO:0000256" key="2">
    <source>
        <dbReference type="ARBA" id="ARBA00022485"/>
    </source>
</evidence>
<evidence type="ECO:0000259" key="8">
    <source>
        <dbReference type="PROSITE" id="PS51379"/>
    </source>
</evidence>
<dbReference type="PANTHER" id="PTHR30176:SF3">
    <property type="entry name" value="FERREDOXIN-TYPE PROTEIN NAPH"/>
    <property type="match status" value="1"/>
</dbReference>
<dbReference type="InterPro" id="IPR051684">
    <property type="entry name" value="Electron_Trans/Redox"/>
</dbReference>
<organism evidence="9 10">
    <name type="scientific">Candidatus Avichristensenella intestinipullorum</name>
    <dbReference type="NCBI Taxonomy" id="2840693"/>
    <lineage>
        <taxon>Bacteria</taxon>
        <taxon>Bacillati</taxon>
        <taxon>Bacillota</taxon>
        <taxon>Clostridia</taxon>
        <taxon>Candidatus Avichristensenella</taxon>
    </lineage>
</organism>
<dbReference type="Pfam" id="PF00037">
    <property type="entry name" value="Fer4"/>
    <property type="match status" value="2"/>
</dbReference>
<keyword evidence="7" id="KW-0472">Membrane</keyword>
<keyword evidence="3" id="KW-0479">Metal-binding</keyword>
<dbReference type="PANTHER" id="PTHR30176">
    <property type="entry name" value="FERREDOXIN-TYPE PROTEIN NAPH"/>
    <property type="match status" value="1"/>
</dbReference>